<keyword evidence="1" id="KW-0560">Oxidoreductase</keyword>
<dbReference type="GO" id="GO:0005737">
    <property type="term" value="C:cytoplasm"/>
    <property type="evidence" value="ECO:0007669"/>
    <property type="project" value="TreeGrafter"/>
</dbReference>
<organism evidence="3 4">
    <name type="scientific">Acidisoma silvae</name>
    <dbReference type="NCBI Taxonomy" id="2802396"/>
    <lineage>
        <taxon>Bacteria</taxon>
        <taxon>Pseudomonadati</taxon>
        <taxon>Pseudomonadota</taxon>
        <taxon>Alphaproteobacteria</taxon>
        <taxon>Acetobacterales</taxon>
        <taxon>Acidocellaceae</taxon>
        <taxon>Acidisoma</taxon>
    </lineage>
</organism>
<evidence type="ECO:0000313" key="4">
    <source>
        <dbReference type="Proteomes" id="UP000708298"/>
    </source>
</evidence>
<dbReference type="Gene3D" id="2.40.110.10">
    <property type="entry name" value="Butyryl-CoA Dehydrogenase, subunit A, domain 2"/>
    <property type="match status" value="1"/>
</dbReference>
<dbReference type="Gene3D" id="1.10.540.10">
    <property type="entry name" value="Acyl-CoA dehydrogenase/oxidase, N-terminal domain"/>
    <property type="match status" value="1"/>
</dbReference>
<evidence type="ECO:0000256" key="1">
    <source>
        <dbReference type="ARBA" id="ARBA00023002"/>
    </source>
</evidence>
<dbReference type="InterPro" id="IPR050741">
    <property type="entry name" value="Acyl-CoA_dehydrogenase"/>
</dbReference>
<reference evidence="3" key="2">
    <citation type="submission" date="2021-01" db="EMBL/GenBank/DDBJ databases">
        <authorList>
            <person name="Mieszkin S."/>
            <person name="Pouder E."/>
            <person name="Alain K."/>
        </authorList>
    </citation>
    <scope>NUCLEOTIDE SEQUENCE</scope>
    <source>
        <strain evidence="3">HW T2.11</strain>
    </source>
</reference>
<dbReference type="PANTHER" id="PTHR48083:SF37">
    <property type="entry name" value="DEHYDROGENASE, PUTATIVE-RELATED"/>
    <property type="match status" value="1"/>
</dbReference>
<comment type="caution">
    <text evidence="3">The sequence shown here is derived from an EMBL/GenBank/DDBJ whole genome shotgun (WGS) entry which is preliminary data.</text>
</comment>
<evidence type="ECO:0000313" key="3">
    <source>
        <dbReference type="EMBL" id="MCB8878331.1"/>
    </source>
</evidence>
<dbReference type="SUPFAM" id="SSF47203">
    <property type="entry name" value="Acyl-CoA dehydrogenase C-terminal domain-like"/>
    <property type="match status" value="1"/>
</dbReference>
<dbReference type="GO" id="GO:0003995">
    <property type="term" value="F:acyl-CoA dehydrogenase activity"/>
    <property type="evidence" value="ECO:0007669"/>
    <property type="project" value="TreeGrafter"/>
</dbReference>
<evidence type="ECO:0000259" key="2">
    <source>
        <dbReference type="Pfam" id="PF02771"/>
    </source>
</evidence>
<name>A0A963YWA1_9PROT</name>
<dbReference type="InterPro" id="IPR009100">
    <property type="entry name" value="AcylCoA_DH/oxidase_NM_dom_sf"/>
</dbReference>
<dbReference type="Proteomes" id="UP000708298">
    <property type="component" value="Unassembled WGS sequence"/>
</dbReference>
<gene>
    <name evidence="3" type="ORF">ASILVAE211_24355</name>
</gene>
<reference evidence="3" key="1">
    <citation type="journal article" date="2021" name="Microorganisms">
        <title>Acidisoma silvae sp. nov. and Acidisomacellulosilytica sp. nov., Two Acidophilic Bacteria Isolated from Decaying Wood, Hydrolyzing Cellulose and Producing Poly-3-hydroxybutyrate.</title>
        <authorList>
            <person name="Mieszkin S."/>
            <person name="Pouder E."/>
            <person name="Uroz S."/>
            <person name="Simon-Colin C."/>
            <person name="Alain K."/>
        </authorList>
    </citation>
    <scope>NUCLEOTIDE SEQUENCE</scope>
    <source>
        <strain evidence="3">HW T2.11</strain>
    </source>
</reference>
<feature type="domain" description="Acyl-CoA dehydrogenase/oxidase N-terminal" evidence="2">
    <location>
        <begin position="24"/>
        <end position="107"/>
    </location>
</feature>
<dbReference type="InterPro" id="IPR013786">
    <property type="entry name" value="AcylCoA_DH/ox_N"/>
</dbReference>
<dbReference type="Pfam" id="PF02771">
    <property type="entry name" value="Acyl-CoA_dh_N"/>
    <property type="match status" value="1"/>
</dbReference>
<dbReference type="InterPro" id="IPR036250">
    <property type="entry name" value="AcylCo_DH-like_C"/>
</dbReference>
<dbReference type="InterPro" id="IPR046373">
    <property type="entry name" value="Acyl-CoA_Oxase/DH_mid-dom_sf"/>
</dbReference>
<protein>
    <submittedName>
        <fullName evidence="3">Acyl-CoA/acyl-ACP dehydrogenase</fullName>
    </submittedName>
</protein>
<proteinExistence type="predicted"/>
<dbReference type="GO" id="GO:0050660">
    <property type="term" value="F:flavin adenine dinucleotide binding"/>
    <property type="evidence" value="ECO:0007669"/>
    <property type="project" value="InterPro"/>
</dbReference>
<dbReference type="EMBL" id="JAESVB010000030">
    <property type="protein sequence ID" value="MCB8878331.1"/>
    <property type="molecule type" value="Genomic_DNA"/>
</dbReference>
<dbReference type="AlphaFoldDB" id="A0A963YWA1"/>
<dbReference type="RefSeq" id="WP_227323976.1">
    <property type="nucleotide sequence ID" value="NZ_JAESVB010000030.1"/>
</dbReference>
<dbReference type="SUPFAM" id="SSF56645">
    <property type="entry name" value="Acyl-CoA dehydrogenase NM domain-like"/>
    <property type="match status" value="1"/>
</dbReference>
<accession>A0A963YWA1</accession>
<dbReference type="PANTHER" id="PTHR48083">
    <property type="entry name" value="MEDIUM-CHAIN SPECIFIC ACYL-COA DEHYDROGENASE, MITOCHONDRIAL-RELATED"/>
    <property type="match status" value="1"/>
</dbReference>
<dbReference type="InterPro" id="IPR037069">
    <property type="entry name" value="AcylCoA_DH/ox_N_sf"/>
</dbReference>
<sequence length="377" mass="40157">MTSSHDKPADVFAALKHLRAEKLAIPDEAQFPKTAMDRLTAAGVLQAPLPRAYGGQGLGTEPGLGLETLSLLHGLGRISLPLGRLVEAHVNALRIVARYGDAAHMTKAADGVLAGSLFGLWVTDPSGQGELNIHAQGDALRLTGGKMFCSGAGHAGWAVVTAFDPGCADQRLLLLRMDGSEQVSPLPAGLSGMKAAVTGQVDFTGKHVARNDIIGLAGDYLKEPDFSAGAWRSSAVALGGLFRLAELLRDQLKARSRADDPHQRARFGQIVMAHETGRLWLRHAAVMAEKLEAPPEEIIATVGFARLAVERVCLDGIELVQRSLGLGSFLTDNPVESLMRDLQTYLRQPAADEVLHNAAGYFLSHAFCAKENNDADV</sequence>
<dbReference type="GO" id="GO:0033539">
    <property type="term" value="P:fatty acid beta-oxidation using acyl-CoA dehydrogenase"/>
    <property type="evidence" value="ECO:0007669"/>
    <property type="project" value="TreeGrafter"/>
</dbReference>
<keyword evidence="4" id="KW-1185">Reference proteome</keyword>
<dbReference type="Gene3D" id="1.20.140.10">
    <property type="entry name" value="Butyryl-CoA Dehydrogenase, subunit A, domain 3"/>
    <property type="match status" value="1"/>
</dbReference>